<gene>
    <name evidence="1" type="ORF">SAMN05444128_3060</name>
</gene>
<reference evidence="2" key="1">
    <citation type="submission" date="2017-01" db="EMBL/GenBank/DDBJ databases">
        <authorList>
            <person name="Varghese N."/>
            <person name="Submissions S."/>
        </authorList>
    </citation>
    <scope>NUCLEOTIDE SEQUENCE [LARGE SCALE GENOMIC DNA]</scope>
    <source>
        <strain evidence="2">LP100</strain>
    </source>
</reference>
<protein>
    <submittedName>
        <fullName evidence="1">Uncharacterized protein</fullName>
    </submittedName>
</protein>
<evidence type="ECO:0000313" key="2">
    <source>
        <dbReference type="Proteomes" id="UP000187181"/>
    </source>
</evidence>
<organism evidence="1 2">
    <name type="scientific">Pontibacter indicus</name>
    <dbReference type="NCBI Taxonomy" id="1317125"/>
    <lineage>
        <taxon>Bacteria</taxon>
        <taxon>Pseudomonadati</taxon>
        <taxon>Bacteroidota</taxon>
        <taxon>Cytophagia</taxon>
        <taxon>Cytophagales</taxon>
        <taxon>Hymenobacteraceae</taxon>
        <taxon>Pontibacter</taxon>
    </lineage>
</organism>
<dbReference type="RefSeq" id="WP_076670629.1">
    <property type="nucleotide sequence ID" value="NZ_FTPP01000003.1"/>
</dbReference>
<dbReference type="STRING" id="1317125.SAMN05444128_3060"/>
<sequence length="152" mass="17921">MQDSPIKDKLALRKLYETILPKLAQHIHQHLADVIALFHDFKLEKLVDTWTREPGSDAANEISLDKGNVNQMGLRLRLEGFQRVGADNFDLTKDLLFKLERTFYTIGPNQDNVWLEKDYLQNWEDTDYELVAEKWTEQLIDDLTQRLEKYTL</sequence>
<keyword evidence="2" id="KW-1185">Reference proteome</keyword>
<dbReference type="AlphaFoldDB" id="A0A1R3XNM5"/>
<name>A0A1R3XNM5_9BACT</name>
<accession>A0A1R3XNM5</accession>
<evidence type="ECO:0000313" key="1">
    <source>
        <dbReference type="EMBL" id="SIT93539.1"/>
    </source>
</evidence>
<dbReference type="EMBL" id="FTPP01000003">
    <property type="protein sequence ID" value="SIT93539.1"/>
    <property type="molecule type" value="Genomic_DNA"/>
</dbReference>
<dbReference type="OrthoDB" id="852355at2"/>
<proteinExistence type="predicted"/>
<dbReference type="Proteomes" id="UP000187181">
    <property type="component" value="Unassembled WGS sequence"/>
</dbReference>